<dbReference type="PROSITE" id="PS00860">
    <property type="entry name" value="GTP_CYCLOHYDROL_1_2"/>
    <property type="match status" value="1"/>
</dbReference>
<evidence type="ECO:0000313" key="7">
    <source>
        <dbReference type="EMBL" id="MBM7555186.1"/>
    </source>
</evidence>
<dbReference type="GO" id="GO:0005525">
    <property type="term" value="F:GTP binding"/>
    <property type="evidence" value="ECO:0007669"/>
    <property type="project" value="UniProtKB-KW"/>
</dbReference>
<keyword evidence="5" id="KW-0862">Zinc</keyword>
<dbReference type="Gene3D" id="3.30.1130.10">
    <property type="match status" value="1"/>
</dbReference>
<dbReference type="GO" id="GO:0046654">
    <property type="term" value="P:tetrahydrofolate biosynthetic process"/>
    <property type="evidence" value="ECO:0007669"/>
    <property type="project" value="UniProtKB-UniRule"/>
</dbReference>
<dbReference type="NCBIfam" id="TIGR00063">
    <property type="entry name" value="folE"/>
    <property type="match status" value="1"/>
</dbReference>
<dbReference type="PANTHER" id="PTHR11109:SF7">
    <property type="entry name" value="GTP CYCLOHYDROLASE 1"/>
    <property type="match status" value="1"/>
</dbReference>
<dbReference type="SUPFAM" id="SSF55620">
    <property type="entry name" value="Tetrahydrobiopterin biosynthesis enzymes-like"/>
    <property type="match status" value="1"/>
</dbReference>
<keyword evidence="5" id="KW-0479">Metal-binding</keyword>
<dbReference type="NCBIfam" id="NF006826">
    <property type="entry name" value="PRK09347.1-3"/>
    <property type="match status" value="1"/>
</dbReference>
<name>A0A939BQR7_9FIRM</name>
<keyword evidence="8" id="KW-1185">Reference proteome</keyword>
<feature type="binding site" evidence="5">
    <location>
        <position position="79"/>
    </location>
    <ligand>
        <name>Zn(2+)</name>
        <dbReference type="ChEBI" id="CHEBI:29105"/>
    </ligand>
</feature>
<keyword evidence="4 5" id="KW-0378">Hydrolase</keyword>
<dbReference type="GO" id="GO:0006730">
    <property type="term" value="P:one-carbon metabolic process"/>
    <property type="evidence" value="ECO:0007669"/>
    <property type="project" value="UniProtKB-UniRule"/>
</dbReference>
<dbReference type="HAMAP" id="MF_00223">
    <property type="entry name" value="FolE"/>
    <property type="match status" value="1"/>
</dbReference>
<feature type="binding site" evidence="5">
    <location>
        <position position="76"/>
    </location>
    <ligand>
        <name>Zn(2+)</name>
        <dbReference type="ChEBI" id="CHEBI:29105"/>
    </ligand>
</feature>
<sequence>MDKEKIENAVADILEAIEVDSEREGLQNTPQKVAEMYEEIFSGIGEDPEEHLELVLEDEDYEDLVLVKDINFYSMCEHHLVPFFGKAHVAYIPKDGQVTGLSRLAKVVQSVAKRPQLQERMTKMIADAIDNVLDPLGVCVIVEAEQMCMTMRGIKQSESRTVTSSVRGSFRSDEKSREEVMNLIKD</sequence>
<evidence type="ECO:0000256" key="2">
    <source>
        <dbReference type="ARBA" id="ARBA00005080"/>
    </source>
</evidence>
<dbReference type="PANTHER" id="PTHR11109">
    <property type="entry name" value="GTP CYCLOHYDROLASE I"/>
    <property type="match status" value="1"/>
</dbReference>
<keyword evidence="5" id="KW-0547">Nucleotide-binding</keyword>
<dbReference type="GO" id="GO:0006729">
    <property type="term" value="P:tetrahydrobiopterin biosynthetic process"/>
    <property type="evidence" value="ECO:0007669"/>
    <property type="project" value="TreeGrafter"/>
</dbReference>
<dbReference type="InterPro" id="IPR018234">
    <property type="entry name" value="GTP_CycHdrlase_I_CS"/>
</dbReference>
<feature type="binding site" evidence="5">
    <location>
        <position position="148"/>
    </location>
    <ligand>
        <name>Zn(2+)</name>
        <dbReference type="ChEBI" id="CHEBI:29105"/>
    </ligand>
</feature>
<dbReference type="RefSeq" id="WP_204699919.1">
    <property type="nucleotide sequence ID" value="NZ_JAFBDQ010000001.1"/>
</dbReference>
<dbReference type="FunFam" id="3.30.1130.10:FF:000001">
    <property type="entry name" value="GTP cyclohydrolase 1"/>
    <property type="match status" value="1"/>
</dbReference>
<dbReference type="GO" id="GO:0003934">
    <property type="term" value="F:GTP cyclohydrolase I activity"/>
    <property type="evidence" value="ECO:0007669"/>
    <property type="project" value="UniProtKB-UniRule"/>
</dbReference>
<comment type="similarity">
    <text evidence="5">Belongs to the GTP cyclohydrolase I family.</text>
</comment>
<dbReference type="FunFam" id="1.10.286.10:FF:000001">
    <property type="entry name" value="GTP cyclohydrolase 1"/>
    <property type="match status" value="1"/>
</dbReference>
<organism evidence="7 8">
    <name type="scientific">Halanaerobacter jeridensis</name>
    <dbReference type="NCBI Taxonomy" id="706427"/>
    <lineage>
        <taxon>Bacteria</taxon>
        <taxon>Bacillati</taxon>
        <taxon>Bacillota</taxon>
        <taxon>Clostridia</taxon>
        <taxon>Halanaerobiales</taxon>
        <taxon>Halobacteroidaceae</taxon>
        <taxon>Halanaerobacter</taxon>
    </lineage>
</organism>
<comment type="caution">
    <text evidence="7">The sequence shown here is derived from an EMBL/GenBank/DDBJ whole genome shotgun (WGS) entry which is preliminary data.</text>
</comment>
<evidence type="ECO:0000256" key="1">
    <source>
        <dbReference type="ARBA" id="ARBA00001052"/>
    </source>
</evidence>
<evidence type="ECO:0000256" key="5">
    <source>
        <dbReference type="HAMAP-Rule" id="MF_00223"/>
    </source>
</evidence>
<evidence type="ECO:0000256" key="3">
    <source>
        <dbReference type="ARBA" id="ARBA00022563"/>
    </source>
</evidence>
<dbReference type="InterPro" id="IPR001474">
    <property type="entry name" value="GTP_CycHdrlase_I"/>
</dbReference>
<dbReference type="GO" id="GO:0008270">
    <property type="term" value="F:zinc ion binding"/>
    <property type="evidence" value="ECO:0007669"/>
    <property type="project" value="UniProtKB-UniRule"/>
</dbReference>
<dbReference type="Pfam" id="PF01227">
    <property type="entry name" value="GTP_cyclohydroI"/>
    <property type="match status" value="1"/>
</dbReference>
<comment type="pathway">
    <text evidence="2 5">Cofactor biosynthesis; 7,8-dihydroneopterin triphosphate biosynthesis; 7,8-dihydroneopterin triphosphate from GTP: step 1/1.</text>
</comment>
<dbReference type="InterPro" id="IPR043134">
    <property type="entry name" value="GTP-CH-I_N"/>
</dbReference>
<accession>A0A939BQR7</accession>
<comment type="catalytic activity">
    <reaction evidence="1 5">
        <text>GTP + H2O = 7,8-dihydroneopterin 3'-triphosphate + formate + H(+)</text>
        <dbReference type="Rhea" id="RHEA:17473"/>
        <dbReference type="ChEBI" id="CHEBI:15377"/>
        <dbReference type="ChEBI" id="CHEBI:15378"/>
        <dbReference type="ChEBI" id="CHEBI:15740"/>
        <dbReference type="ChEBI" id="CHEBI:37565"/>
        <dbReference type="ChEBI" id="CHEBI:58462"/>
        <dbReference type="EC" id="3.5.4.16"/>
    </reaction>
</comment>
<dbReference type="Proteomes" id="UP000774000">
    <property type="component" value="Unassembled WGS sequence"/>
</dbReference>
<dbReference type="PROSITE" id="PS00859">
    <property type="entry name" value="GTP_CYCLOHYDROL_1_1"/>
    <property type="match status" value="1"/>
</dbReference>
<dbReference type="NCBIfam" id="NF006825">
    <property type="entry name" value="PRK09347.1-2"/>
    <property type="match status" value="1"/>
</dbReference>
<reference evidence="7" key="1">
    <citation type="submission" date="2021-01" db="EMBL/GenBank/DDBJ databases">
        <title>Genomic Encyclopedia of Type Strains, Phase IV (KMG-IV): sequencing the most valuable type-strain genomes for metagenomic binning, comparative biology and taxonomic classification.</title>
        <authorList>
            <person name="Goeker M."/>
        </authorList>
    </citation>
    <scope>NUCLEOTIDE SEQUENCE</scope>
    <source>
        <strain evidence="7">DSM 23230</strain>
    </source>
</reference>
<dbReference type="InterPro" id="IPR020602">
    <property type="entry name" value="GTP_CycHdrlase_I_dom"/>
</dbReference>
<dbReference type="Gene3D" id="1.10.286.10">
    <property type="match status" value="1"/>
</dbReference>
<dbReference type="InterPro" id="IPR043133">
    <property type="entry name" value="GTP-CH-I_C/QueF"/>
</dbReference>
<evidence type="ECO:0000259" key="6">
    <source>
        <dbReference type="Pfam" id="PF01227"/>
    </source>
</evidence>
<dbReference type="EMBL" id="JAFBDQ010000001">
    <property type="protein sequence ID" value="MBM7555186.1"/>
    <property type="molecule type" value="Genomic_DNA"/>
</dbReference>
<dbReference type="EC" id="3.5.4.16" evidence="5"/>
<protein>
    <recommendedName>
        <fullName evidence="5">GTP cyclohydrolase 1</fullName>
        <ecNumber evidence="5">3.5.4.16</ecNumber>
    </recommendedName>
    <alternativeName>
        <fullName evidence="5">GTP cyclohydrolase I</fullName>
        <shortName evidence="5">GTP-CH-I</shortName>
    </alternativeName>
</protein>
<feature type="domain" description="GTP cyclohydrolase I" evidence="6">
    <location>
        <begin position="6"/>
        <end position="184"/>
    </location>
</feature>
<evidence type="ECO:0000256" key="4">
    <source>
        <dbReference type="ARBA" id="ARBA00022801"/>
    </source>
</evidence>
<comment type="subunit">
    <text evidence="5">Homopolymer.</text>
</comment>
<evidence type="ECO:0000313" key="8">
    <source>
        <dbReference type="Proteomes" id="UP000774000"/>
    </source>
</evidence>
<proteinExistence type="inferred from homology"/>
<dbReference type="AlphaFoldDB" id="A0A939BQR7"/>
<dbReference type="GO" id="GO:0005737">
    <property type="term" value="C:cytoplasm"/>
    <property type="evidence" value="ECO:0007669"/>
    <property type="project" value="TreeGrafter"/>
</dbReference>
<keyword evidence="5" id="KW-0342">GTP-binding</keyword>
<keyword evidence="3 5" id="KW-0554">One-carbon metabolism</keyword>
<gene>
    <name evidence="5" type="primary">folE</name>
    <name evidence="7" type="ORF">JOC47_000010</name>
</gene>